<gene>
    <name evidence="1" type="ORF">FCALED_LOCUS6622</name>
</gene>
<accession>A0A9N9FWN4</accession>
<dbReference type="Proteomes" id="UP000789570">
    <property type="component" value="Unassembled WGS sequence"/>
</dbReference>
<comment type="caution">
    <text evidence="1">The sequence shown here is derived from an EMBL/GenBank/DDBJ whole genome shotgun (WGS) entry which is preliminary data.</text>
</comment>
<reference evidence="1" key="1">
    <citation type="submission" date="2021-06" db="EMBL/GenBank/DDBJ databases">
        <authorList>
            <person name="Kallberg Y."/>
            <person name="Tangrot J."/>
            <person name="Rosling A."/>
        </authorList>
    </citation>
    <scope>NUCLEOTIDE SEQUENCE</scope>
    <source>
        <strain evidence="1">UK204</strain>
    </source>
</reference>
<proteinExistence type="predicted"/>
<organism evidence="1 2">
    <name type="scientific">Funneliformis caledonium</name>
    <dbReference type="NCBI Taxonomy" id="1117310"/>
    <lineage>
        <taxon>Eukaryota</taxon>
        <taxon>Fungi</taxon>
        <taxon>Fungi incertae sedis</taxon>
        <taxon>Mucoromycota</taxon>
        <taxon>Glomeromycotina</taxon>
        <taxon>Glomeromycetes</taxon>
        <taxon>Glomerales</taxon>
        <taxon>Glomeraceae</taxon>
        <taxon>Funneliformis</taxon>
    </lineage>
</organism>
<dbReference type="AlphaFoldDB" id="A0A9N9FWN4"/>
<feature type="non-terminal residue" evidence="1">
    <location>
        <position position="69"/>
    </location>
</feature>
<keyword evidence="2" id="KW-1185">Reference proteome</keyword>
<dbReference type="EMBL" id="CAJVPQ010001614">
    <property type="protein sequence ID" value="CAG8561457.1"/>
    <property type="molecule type" value="Genomic_DNA"/>
</dbReference>
<sequence>ALQLRASEIHFEASADVSQVTEVPREFTSGRVKYSKVAAYGKRTNLPLSYLANLLLMQASSLGIQELSS</sequence>
<name>A0A9N9FWN4_9GLOM</name>
<evidence type="ECO:0000313" key="1">
    <source>
        <dbReference type="EMBL" id="CAG8561457.1"/>
    </source>
</evidence>
<protein>
    <submittedName>
        <fullName evidence="1">2757_t:CDS:1</fullName>
    </submittedName>
</protein>
<evidence type="ECO:0000313" key="2">
    <source>
        <dbReference type="Proteomes" id="UP000789570"/>
    </source>
</evidence>